<accession>A0A368SM38</accession>
<gene>
    <name evidence="2" type="ORF">SETIT_9G293300v2</name>
</gene>
<feature type="chain" id="PRO_5016851779" evidence="1">
    <location>
        <begin position="22"/>
        <end position="74"/>
    </location>
</feature>
<dbReference type="AlphaFoldDB" id="A0A368SM38"/>
<reference evidence="2" key="2">
    <citation type="submission" date="2015-07" db="EMBL/GenBank/DDBJ databases">
        <authorList>
            <person name="Noorani M."/>
        </authorList>
    </citation>
    <scope>NUCLEOTIDE SEQUENCE</scope>
    <source>
        <strain evidence="2">Yugu1</strain>
    </source>
</reference>
<name>A0A368SM38_SETIT</name>
<feature type="signal peptide" evidence="1">
    <location>
        <begin position="1"/>
        <end position="21"/>
    </location>
</feature>
<evidence type="ECO:0000256" key="1">
    <source>
        <dbReference type="SAM" id="SignalP"/>
    </source>
</evidence>
<proteinExistence type="predicted"/>
<sequence>MACLVLLPSLIAGQLLPTAVAEDGQKKLAVEQTSSSPVRVGHQKDPKMLVPFCFSCHLENCPTRKCKEFCDCSR</sequence>
<evidence type="ECO:0000313" key="2">
    <source>
        <dbReference type="EMBL" id="RCV43424.1"/>
    </source>
</evidence>
<protein>
    <submittedName>
        <fullName evidence="2">Uncharacterized protein</fullName>
    </submittedName>
</protein>
<organism evidence="2">
    <name type="scientific">Setaria italica</name>
    <name type="common">Foxtail millet</name>
    <name type="synonym">Panicum italicum</name>
    <dbReference type="NCBI Taxonomy" id="4555"/>
    <lineage>
        <taxon>Eukaryota</taxon>
        <taxon>Viridiplantae</taxon>
        <taxon>Streptophyta</taxon>
        <taxon>Embryophyta</taxon>
        <taxon>Tracheophyta</taxon>
        <taxon>Spermatophyta</taxon>
        <taxon>Magnoliopsida</taxon>
        <taxon>Liliopsida</taxon>
        <taxon>Poales</taxon>
        <taxon>Poaceae</taxon>
        <taxon>PACMAD clade</taxon>
        <taxon>Panicoideae</taxon>
        <taxon>Panicodae</taxon>
        <taxon>Paniceae</taxon>
        <taxon>Cenchrinae</taxon>
        <taxon>Setaria</taxon>
    </lineage>
</organism>
<reference evidence="2" key="1">
    <citation type="journal article" date="2012" name="Nat. Biotechnol.">
        <title>Reference genome sequence of the model plant Setaria.</title>
        <authorList>
            <person name="Bennetzen J.L."/>
            <person name="Schmutz J."/>
            <person name="Wang H."/>
            <person name="Percifield R."/>
            <person name="Hawkins J."/>
            <person name="Pontaroli A.C."/>
            <person name="Estep M."/>
            <person name="Feng L."/>
            <person name="Vaughn J.N."/>
            <person name="Grimwood J."/>
            <person name="Jenkins J."/>
            <person name="Barry K."/>
            <person name="Lindquist E."/>
            <person name="Hellsten U."/>
            <person name="Deshpande S."/>
            <person name="Wang X."/>
            <person name="Wu X."/>
            <person name="Mitros T."/>
            <person name="Triplett J."/>
            <person name="Yang X."/>
            <person name="Ye C.Y."/>
            <person name="Mauro-Herrera M."/>
            <person name="Wang L."/>
            <person name="Li P."/>
            <person name="Sharma M."/>
            <person name="Sharma R."/>
            <person name="Ronald P.C."/>
            <person name="Panaud O."/>
            <person name="Kellogg E.A."/>
            <person name="Brutnell T.P."/>
            <person name="Doust A.N."/>
            <person name="Tuskan G.A."/>
            <person name="Rokhsar D."/>
            <person name="Devos K.M."/>
        </authorList>
    </citation>
    <scope>NUCLEOTIDE SEQUENCE [LARGE SCALE GENOMIC DNA]</scope>
    <source>
        <strain evidence="2">Yugu1</strain>
    </source>
</reference>
<dbReference type="EMBL" id="CM003536">
    <property type="protein sequence ID" value="RCV43424.1"/>
    <property type="molecule type" value="Genomic_DNA"/>
</dbReference>
<keyword evidence="1" id="KW-0732">Signal</keyword>